<dbReference type="PROSITE" id="PS00211">
    <property type="entry name" value="ABC_TRANSPORTER_1"/>
    <property type="match status" value="1"/>
</dbReference>
<dbReference type="SUPFAM" id="SSF52540">
    <property type="entry name" value="P-loop containing nucleoside triphosphate hydrolases"/>
    <property type="match status" value="1"/>
</dbReference>
<dbReference type="Gene3D" id="3.40.50.300">
    <property type="entry name" value="P-loop containing nucleotide triphosphate hydrolases"/>
    <property type="match status" value="1"/>
</dbReference>
<dbReference type="PROSITE" id="PS50893">
    <property type="entry name" value="ABC_TRANSPORTER_2"/>
    <property type="match status" value="1"/>
</dbReference>
<dbReference type="CDD" id="cd03257">
    <property type="entry name" value="ABC_NikE_OppD_transporters"/>
    <property type="match status" value="1"/>
</dbReference>
<evidence type="ECO:0000256" key="1">
    <source>
        <dbReference type="ARBA" id="ARBA00022448"/>
    </source>
</evidence>
<organism evidence="5">
    <name type="scientific">Candidatus Caldatribacterium saccharofermentans</name>
    <dbReference type="NCBI Taxonomy" id="1454753"/>
    <lineage>
        <taxon>Bacteria</taxon>
        <taxon>Pseudomonadati</taxon>
        <taxon>Atribacterota</taxon>
        <taxon>Atribacteria</taxon>
        <taxon>Atribacterales</taxon>
        <taxon>Candidatus Caldatribacteriaceae</taxon>
        <taxon>Candidatus Caldatribacterium</taxon>
    </lineage>
</organism>
<dbReference type="PANTHER" id="PTHR43230:SF1">
    <property type="entry name" value="OLIGOPEPTIDE ABC TRANSPORTER, ATP-BINDING PROTEIN"/>
    <property type="match status" value="1"/>
</dbReference>
<feature type="domain" description="ABC transporter" evidence="4">
    <location>
        <begin position="6"/>
        <end position="251"/>
    </location>
</feature>
<keyword evidence="3 5" id="KW-0067">ATP-binding</keyword>
<proteinExistence type="predicted"/>
<dbReference type="InterPro" id="IPR027417">
    <property type="entry name" value="P-loop_NTPase"/>
</dbReference>
<evidence type="ECO:0000313" key="5">
    <source>
        <dbReference type="EMBL" id="HGY38662.1"/>
    </source>
</evidence>
<dbReference type="InterPro" id="IPR017871">
    <property type="entry name" value="ABC_transporter-like_CS"/>
</dbReference>
<dbReference type="Pfam" id="PF00005">
    <property type="entry name" value="ABC_tran"/>
    <property type="match status" value="1"/>
</dbReference>
<dbReference type="PANTHER" id="PTHR43230">
    <property type="entry name" value="ABC-TYPE DIPEPTIDE/OLIGOPEPTIDE TRANSPORT SYSTEM, ATPASE COMPONENT"/>
    <property type="match status" value="1"/>
</dbReference>
<keyword evidence="2" id="KW-0547">Nucleotide-binding</keyword>
<protein>
    <submittedName>
        <fullName evidence="5">ABC transporter ATP-binding protein</fullName>
    </submittedName>
</protein>
<dbReference type="Pfam" id="PF08352">
    <property type="entry name" value="oligo_HPY"/>
    <property type="match status" value="1"/>
</dbReference>
<dbReference type="InterPro" id="IPR003593">
    <property type="entry name" value="AAA+_ATPase"/>
</dbReference>
<evidence type="ECO:0000256" key="3">
    <source>
        <dbReference type="ARBA" id="ARBA00022840"/>
    </source>
</evidence>
<dbReference type="AlphaFoldDB" id="A0A7V4TF50"/>
<keyword evidence="1" id="KW-0813">Transport</keyword>
<accession>A0A7V4TF50</accession>
<dbReference type="NCBIfam" id="TIGR01727">
    <property type="entry name" value="oligo_HPY"/>
    <property type="match status" value="1"/>
</dbReference>
<name>A0A7V4TF50_9BACT</name>
<dbReference type="GO" id="GO:0005524">
    <property type="term" value="F:ATP binding"/>
    <property type="evidence" value="ECO:0007669"/>
    <property type="project" value="UniProtKB-KW"/>
</dbReference>
<dbReference type="SMART" id="SM00382">
    <property type="entry name" value="AAA"/>
    <property type="match status" value="1"/>
</dbReference>
<dbReference type="EMBL" id="DTIY01000017">
    <property type="protein sequence ID" value="HGY38662.1"/>
    <property type="molecule type" value="Genomic_DNA"/>
</dbReference>
<gene>
    <name evidence="5" type="ORF">ENW11_02465</name>
</gene>
<dbReference type="InterPro" id="IPR003439">
    <property type="entry name" value="ABC_transporter-like_ATP-bd"/>
</dbReference>
<dbReference type="InterPro" id="IPR013563">
    <property type="entry name" value="Oligopep_ABC_C"/>
</dbReference>
<evidence type="ECO:0000256" key="2">
    <source>
        <dbReference type="ARBA" id="ARBA00022741"/>
    </source>
</evidence>
<sequence length="316" mass="35676">MSDLLLALRGITKVFQVGTLFSKVRIYAVQDVTLEIERKPIVFTLVGESGSGKTTLANLLLSVIRPTEGSIFFLGKKLESYRKLELTRLIQPVFQNPYETFNPLKKVETYFWSMVKIATNGTSTPETLIERALNSVALTWEEVRGKYPHEFSGGQLQRLSIARALMANPVLLIADEPVSMLDASLRIFILNLFRKLKEERGVSVIYITHDLATAYYISDRIGVMLRGSFVETGPAEKVLLNPLHPYTVLLRESVPNPYEAGKAPRVRKKQPLEVEEYSEVGCRFALRCPQVKDICKKEVPPDVPVGDVVVKCWLYK</sequence>
<dbReference type="GO" id="GO:0015833">
    <property type="term" value="P:peptide transport"/>
    <property type="evidence" value="ECO:0007669"/>
    <property type="project" value="InterPro"/>
</dbReference>
<dbReference type="GO" id="GO:0016887">
    <property type="term" value="F:ATP hydrolysis activity"/>
    <property type="evidence" value="ECO:0007669"/>
    <property type="project" value="InterPro"/>
</dbReference>
<comment type="caution">
    <text evidence="5">The sequence shown here is derived from an EMBL/GenBank/DDBJ whole genome shotgun (WGS) entry which is preliminary data.</text>
</comment>
<reference evidence="5" key="1">
    <citation type="journal article" date="2020" name="mSystems">
        <title>Genome- and Community-Level Interaction Insights into Carbon Utilization and Element Cycling Functions of Hydrothermarchaeota in Hydrothermal Sediment.</title>
        <authorList>
            <person name="Zhou Z."/>
            <person name="Liu Y."/>
            <person name="Xu W."/>
            <person name="Pan J."/>
            <person name="Luo Z.H."/>
            <person name="Li M."/>
        </authorList>
    </citation>
    <scope>NUCLEOTIDE SEQUENCE [LARGE SCALE GENOMIC DNA]</scope>
    <source>
        <strain evidence="5">SpSt-82</strain>
    </source>
</reference>
<evidence type="ECO:0000259" key="4">
    <source>
        <dbReference type="PROSITE" id="PS50893"/>
    </source>
</evidence>